<name>A0A6G1IV36_9PLEO</name>
<keyword evidence="2" id="KW-1185">Reference proteome</keyword>
<organism evidence="1 2">
    <name type="scientific">Lentithecium fluviatile CBS 122367</name>
    <dbReference type="NCBI Taxonomy" id="1168545"/>
    <lineage>
        <taxon>Eukaryota</taxon>
        <taxon>Fungi</taxon>
        <taxon>Dikarya</taxon>
        <taxon>Ascomycota</taxon>
        <taxon>Pezizomycotina</taxon>
        <taxon>Dothideomycetes</taxon>
        <taxon>Pleosporomycetidae</taxon>
        <taxon>Pleosporales</taxon>
        <taxon>Massarineae</taxon>
        <taxon>Lentitheciaceae</taxon>
        <taxon>Lentithecium</taxon>
    </lineage>
</organism>
<gene>
    <name evidence="1" type="ORF">K458DRAFT_75971</name>
</gene>
<protein>
    <submittedName>
        <fullName evidence="1">Uncharacterized protein</fullName>
    </submittedName>
</protein>
<dbReference type="Proteomes" id="UP000799291">
    <property type="component" value="Unassembled WGS sequence"/>
</dbReference>
<dbReference type="EMBL" id="MU005589">
    <property type="protein sequence ID" value="KAF2681978.1"/>
    <property type="molecule type" value="Genomic_DNA"/>
</dbReference>
<accession>A0A6G1IV36</accession>
<evidence type="ECO:0000313" key="1">
    <source>
        <dbReference type="EMBL" id="KAF2681978.1"/>
    </source>
</evidence>
<proteinExistence type="predicted"/>
<evidence type="ECO:0000313" key="2">
    <source>
        <dbReference type="Proteomes" id="UP000799291"/>
    </source>
</evidence>
<reference evidence="1" key="1">
    <citation type="journal article" date="2020" name="Stud. Mycol.">
        <title>101 Dothideomycetes genomes: a test case for predicting lifestyles and emergence of pathogens.</title>
        <authorList>
            <person name="Haridas S."/>
            <person name="Albert R."/>
            <person name="Binder M."/>
            <person name="Bloem J."/>
            <person name="Labutti K."/>
            <person name="Salamov A."/>
            <person name="Andreopoulos B."/>
            <person name="Baker S."/>
            <person name="Barry K."/>
            <person name="Bills G."/>
            <person name="Bluhm B."/>
            <person name="Cannon C."/>
            <person name="Castanera R."/>
            <person name="Culley D."/>
            <person name="Daum C."/>
            <person name="Ezra D."/>
            <person name="Gonzalez J."/>
            <person name="Henrissat B."/>
            <person name="Kuo A."/>
            <person name="Liang C."/>
            <person name="Lipzen A."/>
            <person name="Lutzoni F."/>
            <person name="Magnuson J."/>
            <person name="Mondo S."/>
            <person name="Nolan M."/>
            <person name="Ohm R."/>
            <person name="Pangilinan J."/>
            <person name="Park H.-J."/>
            <person name="Ramirez L."/>
            <person name="Alfaro M."/>
            <person name="Sun H."/>
            <person name="Tritt A."/>
            <person name="Yoshinaga Y."/>
            <person name="Zwiers L.-H."/>
            <person name="Turgeon B."/>
            <person name="Goodwin S."/>
            <person name="Spatafora J."/>
            <person name="Crous P."/>
            <person name="Grigoriev I."/>
        </authorList>
    </citation>
    <scope>NUCLEOTIDE SEQUENCE</scope>
    <source>
        <strain evidence="1">CBS 122367</strain>
    </source>
</reference>
<sequence length="160" mass="18682">MQNLFLHIPSLTEAVATHTATVSAKGSGYPRRADCCRSRRETLLRMMASQHGDWLRMGEMRGYRPVAFPSAFLETSISFFEHRASSVTSQYAVRYPFRWIFTFFYQQSDDGSESSHHVCSNMSASCHLHRDHNFQFRLQYFNRDKSSRYCSAHSLASWYR</sequence>
<dbReference type="AlphaFoldDB" id="A0A6G1IV36"/>